<feature type="transmembrane region" description="Helical" evidence="2">
    <location>
        <begin position="103"/>
        <end position="122"/>
    </location>
</feature>
<feature type="compositionally biased region" description="Low complexity" evidence="1">
    <location>
        <begin position="1"/>
        <end position="11"/>
    </location>
</feature>
<evidence type="ECO:0000256" key="1">
    <source>
        <dbReference type="SAM" id="MobiDB-lite"/>
    </source>
</evidence>
<comment type="caution">
    <text evidence="3">The sequence shown here is derived from an EMBL/GenBank/DDBJ whole genome shotgun (WGS) entry which is preliminary data.</text>
</comment>
<accession>A0ABP6C6G8</accession>
<keyword evidence="2" id="KW-0812">Transmembrane</keyword>
<evidence type="ECO:0000313" key="3">
    <source>
        <dbReference type="EMBL" id="GAA2601511.1"/>
    </source>
</evidence>
<evidence type="ECO:0008006" key="5">
    <source>
        <dbReference type="Google" id="ProtNLM"/>
    </source>
</evidence>
<evidence type="ECO:0000313" key="4">
    <source>
        <dbReference type="Proteomes" id="UP001501447"/>
    </source>
</evidence>
<gene>
    <name evidence="3" type="ORF">GCM10009863_13570</name>
</gene>
<feature type="transmembrane region" description="Helical" evidence="2">
    <location>
        <begin position="52"/>
        <end position="70"/>
    </location>
</feature>
<sequence>MSATGKTATGRGATGGGAGGNGGGTGENGGSAGNGVNSPGWGAFPGAAGARAAVYAGLAVLGLLTGAAGVLVQAAWFPLGLLIALAAAVGLFRGGAKLCRTKVGAAAPGAGWAVAVMLMTTSRPEGDFLFGAGIPSYIYLFGGLLAAVMCTTLAPSAPPVQANKYR</sequence>
<dbReference type="Proteomes" id="UP001501447">
    <property type="component" value="Unassembled WGS sequence"/>
</dbReference>
<keyword evidence="4" id="KW-1185">Reference proteome</keyword>
<dbReference type="InterPro" id="IPR046095">
    <property type="entry name" value="DUF6113"/>
</dbReference>
<keyword evidence="2" id="KW-0472">Membrane</keyword>
<protein>
    <recommendedName>
        <fullName evidence="5">Integral membrane protein</fullName>
    </recommendedName>
</protein>
<feature type="transmembrane region" description="Helical" evidence="2">
    <location>
        <begin position="134"/>
        <end position="157"/>
    </location>
</feature>
<feature type="compositionally biased region" description="Gly residues" evidence="1">
    <location>
        <begin position="12"/>
        <end position="32"/>
    </location>
</feature>
<name>A0ABP6C6G8_9ACTN</name>
<feature type="region of interest" description="Disordered" evidence="1">
    <location>
        <begin position="1"/>
        <end position="32"/>
    </location>
</feature>
<dbReference type="Pfam" id="PF19608">
    <property type="entry name" value="DUF6113"/>
    <property type="match status" value="1"/>
</dbReference>
<dbReference type="EMBL" id="BAAARJ010000004">
    <property type="protein sequence ID" value="GAA2601511.1"/>
    <property type="molecule type" value="Genomic_DNA"/>
</dbReference>
<evidence type="ECO:0000256" key="2">
    <source>
        <dbReference type="SAM" id="Phobius"/>
    </source>
</evidence>
<organism evidence="3 4">
    <name type="scientific">Streptomyces axinellae</name>
    <dbReference type="NCBI Taxonomy" id="552788"/>
    <lineage>
        <taxon>Bacteria</taxon>
        <taxon>Bacillati</taxon>
        <taxon>Actinomycetota</taxon>
        <taxon>Actinomycetes</taxon>
        <taxon>Kitasatosporales</taxon>
        <taxon>Streptomycetaceae</taxon>
        <taxon>Streptomyces</taxon>
    </lineage>
</organism>
<keyword evidence="2" id="KW-1133">Transmembrane helix</keyword>
<reference evidence="4" key="1">
    <citation type="journal article" date="2019" name="Int. J. Syst. Evol. Microbiol.">
        <title>The Global Catalogue of Microorganisms (GCM) 10K type strain sequencing project: providing services to taxonomists for standard genome sequencing and annotation.</title>
        <authorList>
            <consortium name="The Broad Institute Genomics Platform"/>
            <consortium name="The Broad Institute Genome Sequencing Center for Infectious Disease"/>
            <person name="Wu L."/>
            <person name="Ma J."/>
        </authorList>
    </citation>
    <scope>NUCLEOTIDE SEQUENCE [LARGE SCALE GENOMIC DNA]</scope>
    <source>
        <strain evidence="4">JCM 16373</strain>
    </source>
</reference>
<feature type="transmembrane region" description="Helical" evidence="2">
    <location>
        <begin position="76"/>
        <end position="96"/>
    </location>
</feature>
<proteinExistence type="predicted"/>